<dbReference type="SUPFAM" id="SSF56003">
    <property type="entry name" value="Molybdenum cofactor-binding domain"/>
    <property type="match status" value="1"/>
</dbReference>
<proteinExistence type="predicted"/>
<protein>
    <submittedName>
        <fullName evidence="2">CO/xanthine dehydrogenase Mo-binding subunit</fullName>
    </submittedName>
</protein>
<dbReference type="InterPro" id="IPR046867">
    <property type="entry name" value="AldOxase/xan_DH_MoCoBD2"/>
</dbReference>
<dbReference type="GO" id="GO:0005506">
    <property type="term" value="F:iron ion binding"/>
    <property type="evidence" value="ECO:0007669"/>
    <property type="project" value="InterPro"/>
</dbReference>
<dbReference type="InterPro" id="IPR008274">
    <property type="entry name" value="AldOxase/xan_DH_MoCoBD1"/>
</dbReference>
<gene>
    <name evidence="2" type="ORF">BKA19_3189</name>
</gene>
<name>A0A4Q7Y8Y5_9ACTN</name>
<dbReference type="RefSeq" id="WP_104526838.1">
    <property type="nucleotide sequence ID" value="NZ_POQT01000002.1"/>
</dbReference>
<evidence type="ECO:0000313" key="3">
    <source>
        <dbReference type="Proteomes" id="UP000292507"/>
    </source>
</evidence>
<organism evidence="2 3">
    <name type="scientific">Blastococcus saxobsidens</name>
    <dbReference type="NCBI Taxonomy" id="138336"/>
    <lineage>
        <taxon>Bacteria</taxon>
        <taxon>Bacillati</taxon>
        <taxon>Actinomycetota</taxon>
        <taxon>Actinomycetes</taxon>
        <taxon>Geodermatophilales</taxon>
        <taxon>Geodermatophilaceae</taxon>
        <taxon>Blastococcus</taxon>
    </lineage>
</organism>
<dbReference type="Pfam" id="PF20256">
    <property type="entry name" value="MoCoBD_2"/>
    <property type="match status" value="2"/>
</dbReference>
<dbReference type="AlphaFoldDB" id="A0A4Q7Y8Y5"/>
<dbReference type="OrthoDB" id="9758509at2"/>
<comment type="caution">
    <text evidence="2">The sequence shown here is derived from an EMBL/GenBank/DDBJ whole genome shotgun (WGS) entry which is preliminary data.</text>
</comment>
<dbReference type="Proteomes" id="UP000292507">
    <property type="component" value="Unassembled WGS sequence"/>
</dbReference>
<dbReference type="SUPFAM" id="SSF54665">
    <property type="entry name" value="CO dehydrogenase molybdoprotein N-domain-like"/>
    <property type="match status" value="1"/>
</dbReference>
<dbReference type="Gene3D" id="3.90.1170.50">
    <property type="entry name" value="Aldehyde oxidase/xanthine dehydrogenase, a/b hammerhead"/>
    <property type="match status" value="1"/>
</dbReference>
<dbReference type="EMBL" id="SHKV01000001">
    <property type="protein sequence ID" value="RZU33460.1"/>
    <property type="molecule type" value="Genomic_DNA"/>
</dbReference>
<dbReference type="GO" id="GO:0016491">
    <property type="term" value="F:oxidoreductase activity"/>
    <property type="evidence" value="ECO:0007669"/>
    <property type="project" value="InterPro"/>
</dbReference>
<feature type="domain" description="Aldehyde oxidase/xanthine dehydrogenase a/b hammerhead" evidence="1">
    <location>
        <begin position="21"/>
        <end position="126"/>
    </location>
</feature>
<dbReference type="Pfam" id="PF01315">
    <property type="entry name" value="Ald_Xan_dh_C"/>
    <property type="match status" value="1"/>
</dbReference>
<dbReference type="PANTHER" id="PTHR11908:SF157">
    <property type="entry name" value="XANTHINE DEHYDROGENASE SUBUNIT D-RELATED"/>
    <property type="match status" value="1"/>
</dbReference>
<dbReference type="InterPro" id="IPR036856">
    <property type="entry name" value="Ald_Oxase/Xan_DH_a/b_sf"/>
</dbReference>
<keyword evidence="3" id="KW-1185">Reference proteome</keyword>
<dbReference type="Gene3D" id="3.30.365.10">
    <property type="entry name" value="Aldehyde oxidase/xanthine dehydrogenase, molybdopterin binding domain"/>
    <property type="match status" value="5"/>
</dbReference>
<evidence type="ECO:0000313" key="2">
    <source>
        <dbReference type="EMBL" id="RZU33460.1"/>
    </source>
</evidence>
<dbReference type="InterPro" id="IPR016208">
    <property type="entry name" value="Ald_Oxase/xanthine_DH-like"/>
</dbReference>
<dbReference type="InterPro" id="IPR000674">
    <property type="entry name" value="Ald_Oxase/Xan_DH_a/b"/>
</dbReference>
<dbReference type="SMART" id="SM01008">
    <property type="entry name" value="Ald_Xan_dh_C"/>
    <property type="match status" value="1"/>
</dbReference>
<reference evidence="2 3" key="1">
    <citation type="submission" date="2019-02" db="EMBL/GenBank/DDBJ databases">
        <title>Sequencing the genomes of 1000 actinobacteria strains.</title>
        <authorList>
            <person name="Klenk H.-P."/>
        </authorList>
    </citation>
    <scope>NUCLEOTIDE SEQUENCE [LARGE SCALE GENOMIC DNA]</scope>
    <source>
        <strain evidence="2 3">DSM 44509</strain>
    </source>
</reference>
<sequence>MTTNLPFAIPEVRHEGPLKVTGHARYTADHALPGQLHAACLGSGVAHARIVRIDTTAAEQVPGVRAVLTAADIGDVRYGRQLRDMPVLASDRVRFMGQRVAAVAADTRQAAEEAVRLIDVEYEELPTLLDPRLATTPDAPVLHPEAEAYRLVQGARHAPAHPNIQGELVVGAGAEELAAAFGRADHVFEHTFRTPRQHQGYIEPHAAIVWFDDDVCHVISTNKAPFGLRQQMAAATGHPVDKIVVYNKFIGGDFGGKGFSLDEYVCFYLARETGRPVRSIMSYLEDLSSTAPRHATELTLRTGVTRDGTFVAHSAEVLFDGGAYGAAKANAHLVPHGGVDTMSAYSVPATHHRLTAVYTNAAPGGHMRAPGDVQAIFAGESHVDMIASELGIDPVELRRKNLAGGKTEGQDPSETAAVIDQVLLRAADGIDWSGVRSPGRGVGVALYRRKGGTGRGGVVMRALSPDRIQVITGAADQGGGTVTMIARVAAATMGIPERQVEVVQQPTAEALFDSGAGASRVTRVLGEATRLAATELSRLIAEPGAVFPVEVAQEVVAPADEDCGAYGALAVEVEVDEETGQIRVVEAVLAADTGTVISPLAHRGQLEGGFVYGLGGALMEELPVEGGQIMCGTLGDYKLPTSPDVPPLRIVSVAGESGTGPYGAKAVGEFGNLGVAPAIANAVARASGVRLQQLPLSAEAVHARLRQTGPESAPPREPGG</sequence>
<accession>A0A4Q7Y8Y5</accession>
<dbReference type="Pfam" id="PF02738">
    <property type="entry name" value="MoCoBD_1"/>
    <property type="match status" value="1"/>
</dbReference>
<dbReference type="InterPro" id="IPR037165">
    <property type="entry name" value="AldOxase/xan_DH_Mopterin-bd_sf"/>
</dbReference>
<evidence type="ECO:0000259" key="1">
    <source>
        <dbReference type="SMART" id="SM01008"/>
    </source>
</evidence>
<dbReference type="PANTHER" id="PTHR11908">
    <property type="entry name" value="XANTHINE DEHYDROGENASE"/>
    <property type="match status" value="1"/>
</dbReference>